<dbReference type="PANTHER" id="PTHR15706:SF26">
    <property type="entry name" value="SH3 AND PX DOMAIN-CONTAINING PROTEIN 2B"/>
    <property type="match status" value="1"/>
</dbReference>
<dbReference type="GO" id="GO:0005737">
    <property type="term" value="C:cytoplasm"/>
    <property type="evidence" value="ECO:0007669"/>
    <property type="project" value="TreeGrafter"/>
</dbReference>
<sequence length="104" mass="11859">LVSCLIHRRRWAFFGEQEGVQGKGPDRVVPKSAELSCPVSLVSSHLSGKILFRRSHIRDVAVKRLIPIDEYCKALIQLPPYISQCEEVLQFFETRPDDLSPPKE</sequence>
<accession>A0A7L3VQA5</accession>
<comment type="caution">
    <text evidence="1">The sequence shown here is derived from an EMBL/GenBank/DDBJ whole genome shotgun (WGS) entry which is preliminary data.</text>
</comment>
<dbReference type="Gene3D" id="3.30.1520.10">
    <property type="entry name" value="Phox-like domain"/>
    <property type="match status" value="1"/>
</dbReference>
<gene>
    <name evidence="1" type="primary">Sh3pxd2b_0</name>
    <name evidence="1" type="ORF">MOLATE_R15323</name>
</gene>
<dbReference type="SUPFAM" id="SSF64268">
    <property type="entry name" value="PX domain"/>
    <property type="match status" value="1"/>
</dbReference>
<dbReference type="EMBL" id="VZUF01143425">
    <property type="protein sequence ID" value="NXV66688.1"/>
    <property type="molecule type" value="Genomic_DNA"/>
</dbReference>
<protein>
    <submittedName>
        <fullName evidence="1">SPD2B protein</fullName>
    </submittedName>
</protein>
<dbReference type="GO" id="GO:0035091">
    <property type="term" value="F:phosphatidylinositol binding"/>
    <property type="evidence" value="ECO:0007669"/>
    <property type="project" value="InterPro"/>
</dbReference>
<keyword evidence="2" id="KW-1185">Reference proteome</keyword>
<evidence type="ECO:0000313" key="1">
    <source>
        <dbReference type="EMBL" id="NXV66688.1"/>
    </source>
</evidence>
<feature type="non-terminal residue" evidence="1">
    <location>
        <position position="1"/>
    </location>
</feature>
<dbReference type="AlphaFoldDB" id="A0A7L3VQA5"/>
<dbReference type="PANTHER" id="PTHR15706">
    <property type="entry name" value="SH3 MULTIPLE DOMAIN"/>
    <property type="match status" value="1"/>
</dbReference>
<dbReference type="GO" id="GO:0042554">
    <property type="term" value="P:superoxide anion generation"/>
    <property type="evidence" value="ECO:0007669"/>
    <property type="project" value="TreeGrafter"/>
</dbReference>
<dbReference type="InterPro" id="IPR036871">
    <property type="entry name" value="PX_dom_sf"/>
</dbReference>
<name>A0A7L3VQA5_MOLAT</name>
<dbReference type="GO" id="GO:0016176">
    <property type="term" value="F:superoxide-generating NADPH oxidase activator activity"/>
    <property type="evidence" value="ECO:0007669"/>
    <property type="project" value="TreeGrafter"/>
</dbReference>
<evidence type="ECO:0000313" key="2">
    <source>
        <dbReference type="Proteomes" id="UP000553862"/>
    </source>
</evidence>
<organism evidence="1 2">
    <name type="scientific">Molothrus ater</name>
    <name type="common">Brown-headed cowbird</name>
    <dbReference type="NCBI Taxonomy" id="84834"/>
    <lineage>
        <taxon>Eukaryota</taxon>
        <taxon>Metazoa</taxon>
        <taxon>Chordata</taxon>
        <taxon>Craniata</taxon>
        <taxon>Vertebrata</taxon>
        <taxon>Euteleostomi</taxon>
        <taxon>Archelosauria</taxon>
        <taxon>Archosauria</taxon>
        <taxon>Dinosauria</taxon>
        <taxon>Saurischia</taxon>
        <taxon>Theropoda</taxon>
        <taxon>Coelurosauria</taxon>
        <taxon>Aves</taxon>
        <taxon>Neognathae</taxon>
        <taxon>Neoaves</taxon>
        <taxon>Telluraves</taxon>
        <taxon>Australaves</taxon>
        <taxon>Passeriformes</taxon>
        <taxon>Passeroidea</taxon>
        <taxon>Icteridae</taxon>
        <taxon>Molothrus</taxon>
    </lineage>
</organism>
<dbReference type="InterPro" id="IPR051228">
    <property type="entry name" value="NADPH_Oxidase/PX-Domain"/>
</dbReference>
<dbReference type="Proteomes" id="UP000553862">
    <property type="component" value="Unassembled WGS sequence"/>
</dbReference>
<reference evidence="1 2" key="1">
    <citation type="submission" date="2019-09" db="EMBL/GenBank/DDBJ databases">
        <title>Bird 10,000 Genomes (B10K) Project - Family phase.</title>
        <authorList>
            <person name="Zhang G."/>
        </authorList>
    </citation>
    <scope>NUCLEOTIDE SEQUENCE [LARGE SCALE GENOMIC DNA]</scope>
    <source>
        <strain evidence="1">OUT-0049</strain>
        <tissue evidence="1">Muscle</tissue>
    </source>
</reference>
<proteinExistence type="predicted"/>
<feature type="non-terminal residue" evidence="1">
    <location>
        <position position="104"/>
    </location>
</feature>